<dbReference type="AlphaFoldDB" id="A0A9D4E0C9"/>
<dbReference type="Proteomes" id="UP000828390">
    <property type="component" value="Unassembled WGS sequence"/>
</dbReference>
<reference evidence="1" key="1">
    <citation type="journal article" date="2019" name="bioRxiv">
        <title>The Genome of the Zebra Mussel, Dreissena polymorpha: A Resource for Invasive Species Research.</title>
        <authorList>
            <person name="McCartney M.A."/>
            <person name="Auch B."/>
            <person name="Kono T."/>
            <person name="Mallez S."/>
            <person name="Zhang Y."/>
            <person name="Obille A."/>
            <person name="Becker A."/>
            <person name="Abrahante J.E."/>
            <person name="Garbe J."/>
            <person name="Badalamenti J.P."/>
            <person name="Herman A."/>
            <person name="Mangelson H."/>
            <person name="Liachko I."/>
            <person name="Sullivan S."/>
            <person name="Sone E.D."/>
            <person name="Koren S."/>
            <person name="Silverstein K.A.T."/>
            <person name="Beckman K.B."/>
            <person name="Gohl D.M."/>
        </authorList>
    </citation>
    <scope>NUCLEOTIDE SEQUENCE</scope>
    <source>
        <strain evidence="1">Duluth1</strain>
        <tissue evidence="1">Whole animal</tissue>
    </source>
</reference>
<evidence type="ECO:0000313" key="2">
    <source>
        <dbReference type="Proteomes" id="UP000828390"/>
    </source>
</evidence>
<sequence length="53" mass="5887">MDEYREGCHTPVVTQGCMLSVCLTGGDDMNDTVQDIDTTVSARMFESLFPCEH</sequence>
<gene>
    <name evidence="1" type="ORF">DPMN_171454</name>
</gene>
<comment type="caution">
    <text evidence="1">The sequence shown here is derived from an EMBL/GenBank/DDBJ whole genome shotgun (WGS) entry which is preliminary data.</text>
</comment>
<proteinExistence type="predicted"/>
<name>A0A9D4E0C9_DREPO</name>
<protein>
    <submittedName>
        <fullName evidence="1">Uncharacterized protein</fullName>
    </submittedName>
</protein>
<dbReference type="EMBL" id="JAIWYP010000009">
    <property type="protein sequence ID" value="KAH3770171.1"/>
    <property type="molecule type" value="Genomic_DNA"/>
</dbReference>
<dbReference type="PROSITE" id="PS51257">
    <property type="entry name" value="PROKAR_LIPOPROTEIN"/>
    <property type="match status" value="1"/>
</dbReference>
<evidence type="ECO:0000313" key="1">
    <source>
        <dbReference type="EMBL" id="KAH3770171.1"/>
    </source>
</evidence>
<reference evidence="1" key="2">
    <citation type="submission" date="2020-11" db="EMBL/GenBank/DDBJ databases">
        <authorList>
            <person name="McCartney M.A."/>
            <person name="Auch B."/>
            <person name="Kono T."/>
            <person name="Mallez S."/>
            <person name="Becker A."/>
            <person name="Gohl D.M."/>
            <person name="Silverstein K.A.T."/>
            <person name="Koren S."/>
            <person name="Bechman K.B."/>
            <person name="Herman A."/>
            <person name="Abrahante J.E."/>
            <person name="Garbe J."/>
        </authorList>
    </citation>
    <scope>NUCLEOTIDE SEQUENCE</scope>
    <source>
        <strain evidence="1">Duluth1</strain>
        <tissue evidence="1">Whole animal</tissue>
    </source>
</reference>
<organism evidence="1 2">
    <name type="scientific">Dreissena polymorpha</name>
    <name type="common">Zebra mussel</name>
    <name type="synonym">Mytilus polymorpha</name>
    <dbReference type="NCBI Taxonomy" id="45954"/>
    <lineage>
        <taxon>Eukaryota</taxon>
        <taxon>Metazoa</taxon>
        <taxon>Spiralia</taxon>
        <taxon>Lophotrochozoa</taxon>
        <taxon>Mollusca</taxon>
        <taxon>Bivalvia</taxon>
        <taxon>Autobranchia</taxon>
        <taxon>Heteroconchia</taxon>
        <taxon>Euheterodonta</taxon>
        <taxon>Imparidentia</taxon>
        <taxon>Neoheterodontei</taxon>
        <taxon>Myida</taxon>
        <taxon>Dreissenoidea</taxon>
        <taxon>Dreissenidae</taxon>
        <taxon>Dreissena</taxon>
    </lineage>
</organism>
<accession>A0A9D4E0C9</accession>
<keyword evidence="2" id="KW-1185">Reference proteome</keyword>